<reference evidence="2 3" key="1">
    <citation type="submission" date="2023-03" db="EMBL/GenBank/DDBJ databases">
        <title>Bacillus Genome Sequencing.</title>
        <authorList>
            <person name="Dunlap C."/>
        </authorList>
    </citation>
    <scope>NUCLEOTIDE SEQUENCE [LARGE SCALE GENOMIC DNA]</scope>
    <source>
        <strain evidence="2 3">NRS-1717</strain>
    </source>
</reference>
<feature type="transmembrane region" description="Helical" evidence="1">
    <location>
        <begin position="73"/>
        <end position="95"/>
    </location>
</feature>
<feature type="transmembrane region" description="Helical" evidence="1">
    <location>
        <begin position="6"/>
        <end position="26"/>
    </location>
</feature>
<evidence type="ECO:0000313" key="3">
    <source>
        <dbReference type="Proteomes" id="UP001342826"/>
    </source>
</evidence>
<protein>
    <submittedName>
        <fullName evidence="2">DUF3784 domain-containing protein</fullName>
    </submittedName>
</protein>
<dbReference type="Proteomes" id="UP001342826">
    <property type="component" value="Unassembled WGS sequence"/>
</dbReference>
<keyword evidence="3" id="KW-1185">Reference proteome</keyword>
<keyword evidence="1" id="KW-0472">Membrane</keyword>
<comment type="caution">
    <text evidence="2">The sequence shown here is derived from an EMBL/GenBank/DDBJ whole genome shotgun (WGS) entry which is preliminary data.</text>
</comment>
<dbReference type="InterPro" id="IPR017259">
    <property type="entry name" value="UCP037672"/>
</dbReference>
<proteinExistence type="predicted"/>
<keyword evidence="1" id="KW-0812">Transmembrane</keyword>
<accession>A0ABU6NSX3</accession>
<keyword evidence="1" id="KW-1133">Transmembrane helix</keyword>
<evidence type="ECO:0000313" key="2">
    <source>
        <dbReference type="EMBL" id="MED4400250.1"/>
    </source>
</evidence>
<dbReference type="Pfam" id="PF12650">
    <property type="entry name" value="DUF3784"/>
    <property type="match status" value="1"/>
</dbReference>
<gene>
    <name evidence="2" type="ORF">P9271_02615</name>
</gene>
<organism evidence="2 3">
    <name type="scientific">Metabacillus fastidiosus</name>
    <dbReference type="NCBI Taxonomy" id="1458"/>
    <lineage>
        <taxon>Bacteria</taxon>
        <taxon>Bacillati</taxon>
        <taxon>Bacillota</taxon>
        <taxon>Bacilli</taxon>
        <taxon>Bacillales</taxon>
        <taxon>Bacillaceae</taxon>
        <taxon>Metabacillus</taxon>
    </lineage>
</organism>
<evidence type="ECO:0000256" key="1">
    <source>
        <dbReference type="SAM" id="Phobius"/>
    </source>
</evidence>
<dbReference type="EMBL" id="JARTFS010000002">
    <property type="protein sequence ID" value="MED4400250.1"/>
    <property type="molecule type" value="Genomic_DNA"/>
</dbReference>
<name>A0ABU6NSX3_9BACI</name>
<feature type="transmembrane region" description="Helical" evidence="1">
    <location>
        <begin position="47"/>
        <end position="67"/>
    </location>
</feature>
<dbReference type="RefSeq" id="WP_328014832.1">
    <property type="nucleotide sequence ID" value="NZ_JARTFS010000002.1"/>
</dbReference>
<sequence>MIVAMLVIMVPILIMAIVLSKGKGAFLLAGYNTMSESEKEKYKEKELCIFMSKIMYGICLGLLLITLSEQFKIQALVIVGLIITIGLPLFSMVYVNTGNRFKKEIHNGDNDSSETNNTGR</sequence>